<name>A0A5N6NS52_9ASTR</name>
<accession>A0A5N6NS52</accession>
<dbReference type="OrthoDB" id="2192888at2759"/>
<sequence length="130" mass="14325">MKKQRPQSAGDSLEEPVDAATSFTGDSDICQQLLQRYGKSTAPQHSHLCATAAATRSIIQSEYLPLSPPNLLLRCHHWQIFDCSALVICFDSNTRAEPPVGDSTGASLGHQWHNTFRDSVTGSRRLYLVL</sequence>
<keyword evidence="3" id="KW-1185">Reference proteome</keyword>
<dbReference type="AlphaFoldDB" id="A0A5N6NS52"/>
<proteinExistence type="predicted"/>
<dbReference type="InterPro" id="IPR057860">
    <property type="entry name" value="HEAT_RRP12_N"/>
</dbReference>
<protein>
    <recommendedName>
        <fullName evidence="1">RRP12 N-terminal HEAT domain-containing protein</fullName>
    </recommendedName>
</protein>
<feature type="domain" description="RRP12 N-terminal HEAT" evidence="1">
    <location>
        <begin position="20"/>
        <end position="70"/>
    </location>
</feature>
<organism evidence="2 3">
    <name type="scientific">Mikania micrantha</name>
    <name type="common">bitter vine</name>
    <dbReference type="NCBI Taxonomy" id="192012"/>
    <lineage>
        <taxon>Eukaryota</taxon>
        <taxon>Viridiplantae</taxon>
        <taxon>Streptophyta</taxon>
        <taxon>Embryophyta</taxon>
        <taxon>Tracheophyta</taxon>
        <taxon>Spermatophyta</taxon>
        <taxon>Magnoliopsida</taxon>
        <taxon>eudicotyledons</taxon>
        <taxon>Gunneridae</taxon>
        <taxon>Pentapetalae</taxon>
        <taxon>asterids</taxon>
        <taxon>campanulids</taxon>
        <taxon>Asterales</taxon>
        <taxon>Asteraceae</taxon>
        <taxon>Asteroideae</taxon>
        <taxon>Heliantheae alliance</taxon>
        <taxon>Eupatorieae</taxon>
        <taxon>Mikania</taxon>
    </lineage>
</organism>
<dbReference type="PANTHER" id="PTHR48412">
    <property type="entry name" value="ARM REPEAT SUPERFAMILY PROTEIN"/>
    <property type="match status" value="1"/>
</dbReference>
<reference evidence="2 3" key="1">
    <citation type="submission" date="2019-05" db="EMBL/GenBank/DDBJ databases">
        <title>Mikania micrantha, genome provides insights into the molecular mechanism of rapid growth.</title>
        <authorList>
            <person name="Liu B."/>
        </authorList>
    </citation>
    <scope>NUCLEOTIDE SEQUENCE [LARGE SCALE GENOMIC DNA]</scope>
    <source>
        <strain evidence="2">NLD-2019</strain>
        <tissue evidence="2">Leaf</tissue>
    </source>
</reference>
<evidence type="ECO:0000259" key="1">
    <source>
        <dbReference type="Pfam" id="PF25772"/>
    </source>
</evidence>
<dbReference type="PANTHER" id="PTHR48412:SF1">
    <property type="entry name" value="ARM REPEAT SUPERFAMILY PROTEIN"/>
    <property type="match status" value="1"/>
</dbReference>
<evidence type="ECO:0000313" key="3">
    <source>
        <dbReference type="Proteomes" id="UP000326396"/>
    </source>
</evidence>
<comment type="caution">
    <text evidence="2">The sequence shown here is derived from an EMBL/GenBank/DDBJ whole genome shotgun (WGS) entry which is preliminary data.</text>
</comment>
<dbReference type="Pfam" id="PF25772">
    <property type="entry name" value="HEAT_RRP12_N"/>
    <property type="match status" value="1"/>
</dbReference>
<gene>
    <name evidence="2" type="ORF">E3N88_17532</name>
</gene>
<evidence type="ECO:0000313" key="2">
    <source>
        <dbReference type="EMBL" id="KAD5317586.1"/>
    </source>
</evidence>
<dbReference type="EMBL" id="SZYD01000009">
    <property type="protein sequence ID" value="KAD5317586.1"/>
    <property type="molecule type" value="Genomic_DNA"/>
</dbReference>
<dbReference type="Proteomes" id="UP000326396">
    <property type="component" value="Linkage Group LG17"/>
</dbReference>